<dbReference type="InterPro" id="IPR045216">
    <property type="entry name" value="CK2_alpha"/>
</dbReference>
<evidence type="ECO:0000256" key="5">
    <source>
        <dbReference type="ARBA" id="ARBA00022777"/>
    </source>
</evidence>
<dbReference type="InterPro" id="IPR011009">
    <property type="entry name" value="Kinase-like_dom_sf"/>
</dbReference>
<evidence type="ECO:0000313" key="11">
    <source>
        <dbReference type="Proteomes" id="UP001470230"/>
    </source>
</evidence>
<keyword evidence="3" id="KW-0808">Transferase</keyword>
<evidence type="ECO:0000256" key="2">
    <source>
        <dbReference type="ARBA" id="ARBA00022527"/>
    </source>
</evidence>
<organism evidence="10 11">
    <name type="scientific">Tritrichomonas musculus</name>
    <dbReference type="NCBI Taxonomy" id="1915356"/>
    <lineage>
        <taxon>Eukaryota</taxon>
        <taxon>Metamonada</taxon>
        <taxon>Parabasalia</taxon>
        <taxon>Tritrichomonadida</taxon>
        <taxon>Tritrichomonadidae</taxon>
        <taxon>Tritrichomonas</taxon>
    </lineage>
</organism>
<comment type="catalytic activity">
    <reaction evidence="7">
        <text>L-threonyl-[protein] + ATP = O-phospho-L-threonyl-[protein] + ADP + H(+)</text>
        <dbReference type="Rhea" id="RHEA:46608"/>
        <dbReference type="Rhea" id="RHEA-COMP:11060"/>
        <dbReference type="Rhea" id="RHEA-COMP:11605"/>
        <dbReference type="ChEBI" id="CHEBI:15378"/>
        <dbReference type="ChEBI" id="CHEBI:30013"/>
        <dbReference type="ChEBI" id="CHEBI:30616"/>
        <dbReference type="ChEBI" id="CHEBI:61977"/>
        <dbReference type="ChEBI" id="CHEBI:456216"/>
        <dbReference type="EC" id="2.7.11.1"/>
    </reaction>
</comment>
<keyword evidence="4" id="KW-0547">Nucleotide-binding</keyword>
<dbReference type="PROSITE" id="PS50011">
    <property type="entry name" value="PROTEIN_KINASE_DOM"/>
    <property type="match status" value="1"/>
</dbReference>
<keyword evidence="11" id="KW-1185">Reference proteome</keyword>
<dbReference type="Gene3D" id="3.30.200.20">
    <property type="entry name" value="Phosphorylase Kinase, domain 1"/>
    <property type="match status" value="1"/>
</dbReference>
<dbReference type="EC" id="2.7.11.1" evidence="1"/>
<dbReference type="PANTHER" id="PTHR24054">
    <property type="entry name" value="CASEIN KINASE II SUBUNIT ALPHA"/>
    <property type="match status" value="1"/>
</dbReference>
<dbReference type="Gene3D" id="1.10.510.10">
    <property type="entry name" value="Transferase(Phosphotransferase) domain 1"/>
    <property type="match status" value="1"/>
</dbReference>
<evidence type="ECO:0000256" key="8">
    <source>
        <dbReference type="ARBA" id="ARBA00048679"/>
    </source>
</evidence>
<comment type="caution">
    <text evidence="10">The sequence shown here is derived from an EMBL/GenBank/DDBJ whole genome shotgun (WGS) entry which is preliminary data.</text>
</comment>
<sequence>MKKSQKDQNPRRKKDKECYIPKIPDLVCQKLIGSGHFSSVFRGSYKGRSPVSIKIIDTNHDSEILKEIRILQRIKGCPHTINIIEALKIEKNTNKIVQVYTQEKGKLSTMQIKDYHDTNSTDNDNDYDYYSESSEGFVTILIIDYIEAMSLHHFYHHVKLKYFQRVLKDIFESLASVHSKNVVHRDITENNVLVTPDFKHGFLIDWGCSTIIEPNKPLRPNSGSRQFRSPEMLFNYKFYDTKCDIWSVGVYILSVLCGHSVPWRTTNPRDVLLIMFEFYGNKPFLKLASDLNISLNSVFGSEFIESTTDEPTKAFEDCFSKKFKCLQHPLLISLMKDLLRVDPKERPTAEAVLNHEFFSSKFH</sequence>
<name>A0ABR2KWT9_9EUKA</name>
<dbReference type="Pfam" id="PF00069">
    <property type="entry name" value="Pkinase"/>
    <property type="match status" value="1"/>
</dbReference>
<keyword evidence="5" id="KW-0418">Kinase</keyword>
<feature type="domain" description="Protein kinase" evidence="9">
    <location>
        <begin position="26"/>
        <end position="358"/>
    </location>
</feature>
<evidence type="ECO:0000256" key="3">
    <source>
        <dbReference type="ARBA" id="ARBA00022679"/>
    </source>
</evidence>
<evidence type="ECO:0000256" key="4">
    <source>
        <dbReference type="ARBA" id="ARBA00022741"/>
    </source>
</evidence>
<dbReference type="PROSITE" id="PS00109">
    <property type="entry name" value="PROTEIN_KINASE_TYR"/>
    <property type="match status" value="1"/>
</dbReference>
<comment type="catalytic activity">
    <reaction evidence="8">
        <text>L-seryl-[protein] + ATP = O-phospho-L-seryl-[protein] + ADP + H(+)</text>
        <dbReference type="Rhea" id="RHEA:17989"/>
        <dbReference type="Rhea" id="RHEA-COMP:9863"/>
        <dbReference type="Rhea" id="RHEA-COMP:11604"/>
        <dbReference type="ChEBI" id="CHEBI:15378"/>
        <dbReference type="ChEBI" id="CHEBI:29999"/>
        <dbReference type="ChEBI" id="CHEBI:30616"/>
        <dbReference type="ChEBI" id="CHEBI:83421"/>
        <dbReference type="ChEBI" id="CHEBI:456216"/>
        <dbReference type="EC" id="2.7.11.1"/>
    </reaction>
</comment>
<evidence type="ECO:0000256" key="1">
    <source>
        <dbReference type="ARBA" id="ARBA00012513"/>
    </source>
</evidence>
<keyword evidence="6" id="KW-0067">ATP-binding</keyword>
<keyword evidence="2" id="KW-0723">Serine/threonine-protein kinase</keyword>
<evidence type="ECO:0000313" key="10">
    <source>
        <dbReference type="EMBL" id="KAK8895583.1"/>
    </source>
</evidence>
<dbReference type="InterPro" id="IPR000719">
    <property type="entry name" value="Prot_kinase_dom"/>
</dbReference>
<dbReference type="SUPFAM" id="SSF56112">
    <property type="entry name" value="Protein kinase-like (PK-like)"/>
    <property type="match status" value="1"/>
</dbReference>
<evidence type="ECO:0000256" key="6">
    <source>
        <dbReference type="ARBA" id="ARBA00022840"/>
    </source>
</evidence>
<evidence type="ECO:0000256" key="7">
    <source>
        <dbReference type="ARBA" id="ARBA00047899"/>
    </source>
</evidence>
<gene>
    <name evidence="10" type="ORF">M9Y10_024053</name>
</gene>
<protein>
    <recommendedName>
        <fullName evidence="1">non-specific serine/threonine protein kinase</fullName>
        <ecNumber evidence="1">2.7.11.1</ecNumber>
    </recommendedName>
</protein>
<proteinExistence type="predicted"/>
<dbReference type="Proteomes" id="UP001470230">
    <property type="component" value="Unassembled WGS sequence"/>
</dbReference>
<reference evidence="10 11" key="1">
    <citation type="submission" date="2024-04" db="EMBL/GenBank/DDBJ databases">
        <title>Tritrichomonas musculus Genome.</title>
        <authorList>
            <person name="Alves-Ferreira E."/>
            <person name="Grigg M."/>
            <person name="Lorenzi H."/>
            <person name="Galac M."/>
        </authorList>
    </citation>
    <scope>NUCLEOTIDE SEQUENCE [LARGE SCALE GENOMIC DNA]</scope>
    <source>
        <strain evidence="10 11">EAF2021</strain>
    </source>
</reference>
<dbReference type="PANTHER" id="PTHR24054:SF0">
    <property type="entry name" value="CASEIN KINASE II SUBUNIT ALPHA"/>
    <property type="match status" value="1"/>
</dbReference>
<evidence type="ECO:0000259" key="9">
    <source>
        <dbReference type="PROSITE" id="PS50011"/>
    </source>
</evidence>
<dbReference type="InterPro" id="IPR008266">
    <property type="entry name" value="Tyr_kinase_AS"/>
</dbReference>
<accession>A0ABR2KWT9</accession>
<dbReference type="EMBL" id="JAPFFF010000003">
    <property type="protein sequence ID" value="KAK8895583.1"/>
    <property type="molecule type" value="Genomic_DNA"/>
</dbReference>